<organism evidence="10 11">
    <name type="scientific">Psychroflexus maritimus</name>
    <dbReference type="NCBI Taxonomy" id="2714865"/>
    <lineage>
        <taxon>Bacteria</taxon>
        <taxon>Pseudomonadati</taxon>
        <taxon>Bacteroidota</taxon>
        <taxon>Flavobacteriia</taxon>
        <taxon>Flavobacteriales</taxon>
        <taxon>Flavobacteriaceae</taxon>
        <taxon>Psychroflexus</taxon>
    </lineage>
</organism>
<feature type="domain" description="Outer membrane protein beta-barrel" evidence="9">
    <location>
        <begin position="375"/>
        <end position="790"/>
    </location>
</feature>
<dbReference type="PANTHER" id="PTHR40980:SF3">
    <property type="entry name" value="TONB-DEPENDENT RECEPTOR-LIKE BETA-BARREL DOMAIN-CONTAINING PROTEIN"/>
    <property type="match status" value="1"/>
</dbReference>
<dbReference type="Pfam" id="PF14905">
    <property type="entry name" value="OMP_b-brl_3"/>
    <property type="match status" value="1"/>
</dbReference>
<keyword evidence="4 7" id="KW-0812">Transmembrane</keyword>
<keyword evidence="5 7" id="KW-0472">Membrane</keyword>
<evidence type="ECO:0000313" key="10">
    <source>
        <dbReference type="EMBL" id="NGZ88723.1"/>
    </source>
</evidence>
<dbReference type="PANTHER" id="PTHR40980">
    <property type="entry name" value="PLUG DOMAIN-CONTAINING PROTEIN"/>
    <property type="match status" value="1"/>
</dbReference>
<dbReference type="RefSeq" id="WP_166398990.1">
    <property type="nucleotide sequence ID" value="NZ_JAANAS010000001.1"/>
</dbReference>
<keyword evidence="3 7" id="KW-1134">Transmembrane beta strand</keyword>
<dbReference type="InterPro" id="IPR041700">
    <property type="entry name" value="OMP_b-brl_3"/>
</dbReference>
<evidence type="ECO:0000256" key="4">
    <source>
        <dbReference type="ARBA" id="ARBA00022692"/>
    </source>
</evidence>
<evidence type="ECO:0000256" key="3">
    <source>
        <dbReference type="ARBA" id="ARBA00022452"/>
    </source>
</evidence>
<evidence type="ECO:0000259" key="9">
    <source>
        <dbReference type="Pfam" id="PF14905"/>
    </source>
</evidence>
<sequence>MKYQYLIVSILLGFLTQAQNFEITGKVIDDQGFELEMASVSIIDPKSEEVIEGGVTDMEGKFYLEAPTGTYTVKVEFISFEDRIYKKVELNKNLDFGTLELQTQVDVLDDVNVVYETTQVDVRLDKKIYNVGKDLTTAGGTVSEALANVPSVTVDVDGAISLRGNSNVRILINGKPSSVAGFGDQDVFQQLPADAIESVEVITSPSARYDAEGSGGIINIILKREKTLGVNGAFRGTIGDPRNTGAYTNINLRTDKFNIFNNLGYTDRKVPGNAFFDNQYPDNPNFDRIIENRKYDRSGKNFNMNTGIEYFFDESSSLTGSFFMRLGDDLDRTRNRTIRFIDNIQNSTTLRTEEEEEDDKRFQYALNYEKRFDPDNRNHKLTADFQYSKKDESVDNRIFEDVVLPTTDFVARQDVFETEDEDSFLFQADYVLPMGDAQFEAGFRGDYSDSKEGFLVNRKPAANEDFEVDGFVSSTFNFQQNITAVYSQYGNKLGDRFSYLLGLRFEQTQLKGKTTPVVEENFQQNFDFDKTFNGLFPTLNLVYELGEEENLTLGYNRRINRPRSWYLNPFPSQSSRTNIFQGNPDLDPAFANAFDLGYLKRWEQITLTGSVYYQRETESFERVQRDTGRDTEEDGIDIIENIPINLSTEERYGAELGILYNPAKWFRTNLSFNYFRFESDGSFEDIEYGATNESYFGRFSANVILPWDIQWQTNAFYRGPRENAQTKTDPIASLDLAFSKDILNDNATLSVNVRDLFNTRRREQFTVTPNFISDSEFQWRERQITFTFVYRFNQQKDKKDRNRGGGFNDDGGF</sequence>
<keyword evidence="10" id="KW-0675">Receptor</keyword>
<dbReference type="Pfam" id="PF13620">
    <property type="entry name" value="CarboxypepD_reg"/>
    <property type="match status" value="1"/>
</dbReference>
<dbReference type="AlphaFoldDB" id="A0A967ACG0"/>
<evidence type="ECO:0000256" key="1">
    <source>
        <dbReference type="ARBA" id="ARBA00004571"/>
    </source>
</evidence>
<dbReference type="Gene3D" id="2.40.170.20">
    <property type="entry name" value="TonB-dependent receptor, beta-barrel domain"/>
    <property type="match status" value="1"/>
</dbReference>
<proteinExistence type="inferred from homology"/>
<evidence type="ECO:0000256" key="6">
    <source>
        <dbReference type="ARBA" id="ARBA00023237"/>
    </source>
</evidence>
<dbReference type="GO" id="GO:0009279">
    <property type="term" value="C:cell outer membrane"/>
    <property type="evidence" value="ECO:0007669"/>
    <property type="project" value="UniProtKB-SubCell"/>
</dbReference>
<name>A0A967ACG0_9FLAO</name>
<dbReference type="InterPro" id="IPR039426">
    <property type="entry name" value="TonB-dep_rcpt-like"/>
</dbReference>
<protein>
    <submittedName>
        <fullName evidence="10">TonB-dependent receptor</fullName>
    </submittedName>
</protein>
<comment type="similarity">
    <text evidence="7">Belongs to the TonB-dependent receptor family.</text>
</comment>
<dbReference type="PROSITE" id="PS52016">
    <property type="entry name" value="TONB_DEPENDENT_REC_3"/>
    <property type="match status" value="1"/>
</dbReference>
<keyword evidence="11" id="KW-1185">Reference proteome</keyword>
<keyword evidence="2 7" id="KW-0813">Transport</keyword>
<comment type="subcellular location">
    <subcellularLocation>
        <location evidence="1 7">Cell outer membrane</location>
        <topology evidence="1 7">Multi-pass membrane protein</topology>
    </subcellularLocation>
</comment>
<dbReference type="InterPro" id="IPR037066">
    <property type="entry name" value="Plug_dom_sf"/>
</dbReference>
<dbReference type="Pfam" id="PF07715">
    <property type="entry name" value="Plug"/>
    <property type="match status" value="1"/>
</dbReference>
<dbReference type="InterPro" id="IPR036942">
    <property type="entry name" value="Beta-barrel_TonB_sf"/>
</dbReference>
<dbReference type="SUPFAM" id="SSF56935">
    <property type="entry name" value="Porins"/>
    <property type="match status" value="1"/>
</dbReference>
<dbReference type="InterPro" id="IPR012910">
    <property type="entry name" value="Plug_dom"/>
</dbReference>
<dbReference type="InterPro" id="IPR008969">
    <property type="entry name" value="CarboxyPept-like_regulatory"/>
</dbReference>
<accession>A0A967ACG0</accession>
<evidence type="ECO:0000256" key="7">
    <source>
        <dbReference type="PROSITE-ProRule" id="PRU01360"/>
    </source>
</evidence>
<dbReference type="Gene3D" id="2.60.40.1120">
    <property type="entry name" value="Carboxypeptidase-like, regulatory domain"/>
    <property type="match status" value="1"/>
</dbReference>
<feature type="domain" description="TonB-dependent receptor plug" evidence="8">
    <location>
        <begin position="139"/>
        <end position="217"/>
    </location>
</feature>
<dbReference type="SUPFAM" id="SSF49464">
    <property type="entry name" value="Carboxypeptidase regulatory domain-like"/>
    <property type="match status" value="1"/>
</dbReference>
<comment type="caution">
    <text evidence="10">The sequence shown here is derived from an EMBL/GenBank/DDBJ whole genome shotgun (WGS) entry which is preliminary data.</text>
</comment>
<dbReference type="Proteomes" id="UP000643701">
    <property type="component" value="Unassembled WGS sequence"/>
</dbReference>
<keyword evidence="6 7" id="KW-0998">Cell outer membrane</keyword>
<evidence type="ECO:0000256" key="2">
    <source>
        <dbReference type="ARBA" id="ARBA00022448"/>
    </source>
</evidence>
<evidence type="ECO:0000313" key="11">
    <source>
        <dbReference type="Proteomes" id="UP000643701"/>
    </source>
</evidence>
<evidence type="ECO:0000259" key="8">
    <source>
        <dbReference type="Pfam" id="PF07715"/>
    </source>
</evidence>
<evidence type="ECO:0000256" key="5">
    <source>
        <dbReference type="ARBA" id="ARBA00023136"/>
    </source>
</evidence>
<reference evidence="10" key="1">
    <citation type="submission" date="2020-03" db="EMBL/GenBank/DDBJ databases">
        <title>Psychroflexus Maritimus sp. nov., isolate from marine sediment.</title>
        <authorList>
            <person name="Zhong Y.-L."/>
        </authorList>
    </citation>
    <scope>NUCLEOTIDE SEQUENCE</scope>
    <source>
        <strain evidence="10">C1</strain>
    </source>
</reference>
<gene>
    <name evidence="10" type="ORF">G7034_00470</name>
</gene>
<dbReference type="EMBL" id="JAANAS010000001">
    <property type="protein sequence ID" value="NGZ88723.1"/>
    <property type="molecule type" value="Genomic_DNA"/>
</dbReference>
<dbReference type="Gene3D" id="2.170.130.10">
    <property type="entry name" value="TonB-dependent receptor, plug domain"/>
    <property type="match status" value="1"/>
</dbReference>